<keyword evidence="3" id="KW-1185">Reference proteome</keyword>
<gene>
    <name evidence="2" type="ORF">Wenmar_03571</name>
</gene>
<keyword evidence="1" id="KW-0812">Transmembrane</keyword>
<dbReference type="RefSeq" id="WP_018302060.1">
    <property type="nucleotide sequence ID" value="NZ_KB902281.1"/>
</dbReference>
<dbReference type="Proteomes" id="UP000035100">
    <property type="component" value="Unassembled WGS sequence"/>
</dbReference>
<proteinExistence type="predicted"/>
<organism evidence="2 3">
    <name type="scientific">Wenxinia marina DSM 24838</name>
    <dbReference type="NCBI Taxonomy" id="1123501"/>
    <lineage>
        <taxon>Bacteria</taxon>
        <taxon>Pseudomonadati</taxon>
        <taxon>Pseudomonadota</taxon>
        <taxon>Alphaproteobacteria</taxon>
        <taxon>Rhodobacterales</taxon>
        <taxon>Roseobacteraceae</taxon>
        <taxon>Wenxinia</taxon>
    </lineage>
</organism>
<evidence type="ECO:0000256" key="1">
    <source>
        <dbReference type="SAM" id="Phobius"/>
    </source>
</evidence>
<reference evidence="2 3" key="1">
    <citation type="submission" date="2013-01" db="EMBL/GenBank/DDBJ databases">
        <authorList>
            <person name="Fiebig A."/>
            <person name="Goeker M."/>
            <person name="Klenk H.-P.P."/>
        </authorList>
    </citation>
    <scope>NUCLEOTIDE SEQUENCE [LARGE SCALE GENOMIC DNA]</scope>
    <source>
        <strain evidence="2 3">DSM 24838</strain>
    </source>
</reference>
<dbReference type="EMBL" id="AONG01000019">
    <property type="protein sequence ID" value="KIQ67842.1"/>
    <property type="molecule type" value="Genomic_DNA"/>
</dbReference>
<keyword evidence="1" id="KW-1133">Transmembrane helix</keyword>
<dbReference type="eggNOG" id="ENOG50339T9">
    <property type="taxonomic scope" value="Bacteria"/>
</dbReference>
<evidence type="ECO:0000313" key="3">
    <source>
        <dbReference type="Proteomes" id="UP000035100"/>
    </source>
</evidence>
<dbReference type="AlphaFoldDB" id="A0A0D0Q5S7"/>
<evidence type="ECO:0008006" key="4">
    <source>
        <dbReference type="Google" id="ProtNLM"/>
    </source>
</evidence>
<feature type="transmembrane region" description="Helical" evidence="1">
    <location>
        <begin position="29"/>
        <end position="51"/>
    </location>
</feature>
<name>A0A0D0Q5S7_9RHOB</name>
<dbReference type="STRING" id="1123501.Wenmar_03571"/>
<comment type="caution">
    <text evidence="2">The sequence shown here is derived from an EMBL/GenBank/DDBJ whole genome shotgun (WGS) entry which is preliminary data.</text>
</comment>
<evidence type="ECO:0000313" key="2">
    <source>
        <dbReference type="EMBL" id="KIQ67842.1"/>
    </source>
</evidence>
<keyword evidence="1" id="KW-0472">Membrane</keyword>
<protein>
    <recommendedName>
        <fullName evidence="4">Acyltransferase</fullName>
    </recommendedName>
</protein>
<sequence>MILPLAGLVLGALIGALRARAREGRTADLLQWAAVHALIGALLGLFALIFVSRAMA</sequence>
<accession>A0A0D0Q5S7</accession>